<dbReference type="Proteomes" id="UP000679307">
    <property type="component" value="Chromosome"/>
</dbReference>
<evidence type="ECO:0008006" key="5">
    <source>
        <dbReference type="Google" id="ProtNLM"/>
    </source>
</evidence>
<sequence>MRPTRWRGLALGAACASLVFLPLAVEGARDPGTTAALPHRLADYSYRTGDVSDAPPGRALALYQHGFGVEFLDFPQAVVLAADTDVYRRLDVAEDRAGPETQGDPAPMLLSPDGRRVAIGDHDLSGADIEVVDLSSGEVARHPLPPARSVRPIAWSADSSQVAYLARDDATDPYSGRALVGDLFVLHADSGEVTPMAVGDEVSVAAFSPDGLQLAVQRHGRDPGIAILELASATTRNLPQPTSPTRSEQRRDAGILRSQGGQLAGPDAWSPDGQLLAIRQDDELAFRDLGAPAQSSPRTLSVQWPYGQALVGWTGEREVALLQTHDDDTTRLLAYALDGGEVRELTRVEGTSSYGVQTFQLASALLSDLEVRPAGDPDRGPMPTLLRITLALLLGLVVAALTARLPRRPPGG</sequence>
<feature type="region of interest" description="Disordered" evidence="1">
    <location>
        <begin position="232"/>
        <end position="252"/>
    </location>
</feature>
<dbReference type="RefSeq" id="WP_214055827.1">
    <property type="nucleotide sequence ID" value="NZ_BAAAHS010000088.1"/>
</dbReference>
<protein>
    <recommendedName>
        <fullName evidence="5">WD40 repeat domain-containing protein</fullName>
    </recommendedName>
</protein>
<reference evidence="3 4" key="1">
    <citation type="submission" date="2021-05" db="EMBL/GenBank/DDBJ databases">
        <title>Complete genome of Nocardioides aquaticus KCTC 9944T isolated from meromictic and hypersaline Ekho Lake, Antarctica.</title>
        <authorList>
            <person name="Hwang K."/>
            <person name="Kim K.M."/>
            <person name="Choe H."/>
        </authorList>
    </citation>
    <scope>NUCLEOTIDE SEQUENCE [LARGE SCALE GENOMIC DNA]</scope>
    <source>
        <strain evidence="3 4">KCTC 9944</strain>
    </source>
</reference>
<keyword evidence="2" id="KW-0732">Signal</keyword>
<feature type="signal peptide" evidence="2">
    <location>
        <begin position="1"/>
        <end position="24"/>
    </location>
</feature>
<evidence type="ECO:0000313" key="4">
    <source>
        <dbReference type="Proteomes" id="UP000679307"/>
    </source>
</evidence>
<proteinExistence type="predicted"/>
<dbReference type="SUPFAM" id="SSF82171">
    <property type="entry name" value="DPP6 N-terminal domain-like"/>
    <property type="match status" value="1"/>
</dbReference>
<evidence type="ECO:0000313" key="3">
    <source>
        <dbReference type="EMBL" id="QVT80248.1"/>
    </source>
</evidence>
<feature type="chain" id="PRO_5046917003" description="WD40 repeat domain-containing protein" evidence="2">
    <location>
        <begin position="25"/>
        <end position="412"/>
    </location>
</feature>
<organism evidence="3 4">
    <name type="scientific">Nocardioides aquaticus</name>
    <dbReference type="NCBI Taxonomy" id="160826"/>
    <lineage>
        <taxon>Bacteria</taxon>
        <taxon>Bacillati</taxon>
        <taxon>Actinomycetota</taxon>
        <taxon>Actinomycetes</taxon>
        <taxon>Propionibacteriales</taxon>
        <taxon>Nocardioidaceae</taxon>
        <taxon>Nocardioides</taxon>
    </lineage>
</organism>
<dbReference type="InterPro" id="IPR011042">
    <property type="entry name" value="6-blade_b-propeller_TolB-like"/>
</dbReference>
<feature type="compositionally biased region" description="Polar residues" evidence="1">
    <location>
        <begin position="232"/>
        <end position="246"/>
    </location>
</feature>
<evidence type="ECO:0000256" key="2">
    <source>
        <dbReference type="SAM" id="SignalP"/>
    </source>
</evidence>
<dbReference type="Gene3D" id="2.120.10.30">
    <property type="entry name" value="TolB, C-terminal domain"/>
    <property type="match status" value="1"/>
</dbReference>
<accession>A0ABX8EI98</accession>
<evidence type="ECO:0000256" key="1">
    <source>
        <dbReference type="SAM" id="MobiDB-lite"/>
    </source>
</evidence>
<name>A0ABX8EI98_9ACTN</name>
<dbReference type="EMBL" id="CP075371">
    <property type="protein sequence ID" value="QVT80248.1"/>
    <property type="molecule type" value="Genomic_DNA"/>
</dbReference>
<keyword evidence="4" id="KW-1185">Reference proteome</keyword>
<gene>
    <name evidence="3" type="ORF">ENKNEFLB_02639</name>
</gene>